<dbReference type="AlphaFoldDB" id="A0A9Q3KX29"/>
<sequence>TCERRREWCDTAKFPILASQFNDPRVCSDTEEVLRNGRQVYHKVGLRWCSQVFNKVVLKMD</sequence>
<dbReference type="EMBL" id="AVOT02135252">
    <property type="protein sequence ID" value="MBW0589695.1"/>
    <property type="molecule type" value="Genomic_DNA"/>
</dbReference>
<comment type="caution">
    <text evidence="1">The sequence shown here is derived from an EMBL/GenBank/DDBJ whole genome shotgun (WGS) entry which is preliminary data.</text>
</comment>
<protein>
    <submittedName>
        <fullName evidence="1">Uncharacterized protein</fullName>
    </submittedName>
</protein>
<proteinExistence type="predicted"/>
<gene>
    <name evidence="1" type="ORF">O181_129410</name>
</gene>
<accession>A0A9Q3KX29</accession>
<dbReference type="Proteomes" id="UP000765509">
    <property type="component" value="Unassembled WGS sequence"/>
</dbReference>
<evidence type="ECO:0000313" key="2">
    <source>
        <dbReference type="Proteomes" id="UP000765509"/>
    </source>
</evidence>
<name>A0A9Q3KX29_9BASI</name>
<feature type="non-terminal residue" evidence="1">
    <location>
        <position position="1"/>
    </location>
</feature>
<reference evidence="1" key="1">
    <citation type="submission" date="2021-03" db="EMBL/GenBank/DDBJ databases">
        <title>Draft genome sequence of rust myrtle Austropuccinia psidii MF-1, a brazilian biotype.</title>
        <authorList>
            <person name="Quecine M.C."/>
            <person name="Pachon D.M.R."/>
            <person name="Bonatelli M.L."/>
            <person name="Correr F.H."/>
            <person name="Franceschini L.M."/>
            <person name="Leite T.F."/>
            <person name="Margarido G.R.A."/>
            <person name="Almeida C.A."/>
            <person name="Ferrarezi J.A."/>
            <person name="Labate C.A."/>
        </authorList>
    </citation>
    <scope>NUCLEOTIDE SEQUENCE</scope>
    <source>
        <strain evidence="1">MF-1</strain>
    </source>
</reference>
<organism evidence="1 2">
    <name type="scientific">Austropuccinia psidii MF-1</name>
    <dbReference type="NCBI Taxonomy" id="1389203"/>
    <lineage>
        <taxon>Eukaryota</taxon>
        <taxon>Fungi</taxon>
        <taxon>Dikarya</taxon>
        <taxon>Basidiomycota</taxon>
        <taxon>Pucciniomycotina</taxon>
        <taxon>Pucciniomycetes</taxon>
        <taxon>Pucciniales</taxon>
        <taxon>Sphaerophragmiaceae</taxon>
        <taxon>Austropuccinia</taxon>
    </lineage>
</organism>
<evidence type="ECO:0000313" key="1">
    <source>
        <dbReference type="EMBL" id="MBW0589695.1"/>
    </source>
</evidence>
<dbReference type="OrthoDB" id="2501705at2759"/>
<keyword evidence="2" id="KW-1185">Reference proteome</keyword>